<dbReference type="Proteomes" id="UP000479241">
    <property type="component" value="Unassembled WGS sequence"/>
</dbReference>
<dbReference type="InterPro" id="IPR004176">
    <property type="entry name" value="Clp_R_N"/>
</dbReference>
<reference evidence="3 4" key="1">
    <citation type="submission" date="2019-12" db="EMBL/GenBank/DDBJ databases">
        <title>the WGS of Blastococcus saxobsidens 67B17.</title>
        <authorList>
            <person name="Jiang Z."/>
        </authorList>
    </citation>
    <scope>NUCLEOTIDE SEQUENCE [LARGE SCALE GENOMIC DNA]</scope>
    <source>
        <strain evidence="3 4">67B17</strain>
    </source>
</reference>
<dbReference type="GO" id="GO:0008233">
    <property type="term" value="F:peptidase activity"/>
    <property type="evidence" value="ECO:0007669"/>
    <property type="project" value="UniProtKB-KW"/>
</dbReference>
<evidence type="ECO:0000256" key="1">
    <source>
        <dbReference type="PROSITE-ProRule" id="PRU01251"/>
    </source>
</evidence>
<evidence type="ECO:0000259" key="2">
    <source>
        <dbReference type="PROSITE" id="PS51903"/>
    </source>
</evidence>
<dbReference type="InterPro" id="IPR044217">
    <property type="entry name" value="CLPT1/2"/>
</dbReference>
<organism evidence="3 4">
    <name type="scientific">Blastococcus saxobsidens</name>
    <dbReference type="NCBI Taxonomy" id="138336"/>
    <lineage>
        <taxon>Bacteria</taxon>
        <taxon>Bacillati</taxon>
        <taxon>Actinomycetota</taxon>
        <taxon>Actinomycetes</taxon>
        <taxon>Geodermatophilales</taxon>
        <taxon>Geodermatophilaceae</taxon>
        <taxon>Blastococcus</taxon>
    </lineage>
</organism>
<accession>A0A6L9W4B2</accession>
<name>A0A6L9W4B2_9ACTN</name>
<evidence type="ECO:0000313" key="3">
    <source>
        <dbReference type="EMBL" id="NEK86639.1"/>
    </source>
</evidence>
<dbReference type="Gene3D" id="1.10.1780.10">
    <property type="entry name" value="Clp, N-terminal domain"/>
    <property type="match status" value="2"/>
</dbReference>
<dbReference type="PROSITE" id="PS51903">
    <property type="entry name" value="CLP_R"/>
    <property type="match status" value="1"/>
</dbReference>
<dbReference type="RefSeq" id="WP_163205819.1">
    <property type="nucleotide sequence ID" value="NZ_JAAGWG010000018.1"/>
</dbReference>
<dbReference type="EMBL" id="JAAGWG010000018">
    <property type="protein sequence ID" value="NEK86639.1"/>
    <property type="molecule type" value="Genomic_DNA"/>
</dbReference>
<dbReference type="SUPFAM" id="SSF81923">
    <property type="entry name" value="Double Clp-N motif"/>
    <property type="match status" value="1"/>
</dbReference>
<dbReference type="Pfam" id="PF02861">
    <property type="entry name" value="Clp_N"/>
    <property type="match status" value="2"/>
</dbReference>
<sequence length="178" mass="18725">MFERFTPEARAVVVGAQQEARTLHSPRIGTEHLLLALLRRSTPSAVVLARHGLAADEVAADVVRLTGSDDLDADALTSVGIDLDAVRSSVEATFGPGALDGPGRSSGGSGHIPFTPRAKKVLELSLREALAMKSRSIADGHIALGLIREGEGLAMKILHDRGLDPVSLRQDLGLVLNS</sequence>
<dbReference type="InterPro" id="IPR036628">
    <property type="entry name" value="Clp_N_dom_sf"/>
</dbReference>
<dbReference type="AlphaFoldDB" id="A0A6L9W4B2"/>
<dbReference type="PANTHER" id="PTHR47016">
    <property type="entry name" value="ATP-DEPENDENT CLP PROTEASE ATP-BINDING SUBUNIT CLPT1, CHLOROPLASTIC"/>
    <property type="match status" value="1"/>
</dbReference>
<evidence type="ECO:0000313" key="4">
    <source>
        <dbReference type="Proteomes" id="UP000479241"/>
    </source>
</evidence>
<proteinExistence type="predicted"/>
<dbReference type="PANTHER" id="PTHR47016:SF5">
    <property type="entry name" value="CLP DOMAIN SUPERFAMILY PROTEIN"/>
    <property type="match status" value="1"/>
</dbReference>
<gene>
    <name evidence="3" type="ORF">GCU60_12870</name>
</gene>
<comment type="caution">
    <text evidence="3">The sequence shown here is derived from an EMBL/GenBank/DDBJ whole genome shotgun (WGS) entry which is preliminary data.</text>
</comment>
<protein>
    <submittedName>
        <fullName evidence="3">Clp protease</fullName>
    </submittedName>
</protein>
<feature type="domain" description="Clp R" evidence="2">
    <location>
        <begin position="2"/>
        <end position="178"/>
    </location>
</feature>
<keyword evidence="3" id="KW-0378">Hydrolase</keyword>
<dbReference type="GO" id="GO:0006508">
    <property type="term" value="P:proteolysis"/>
    <property type="evidence" value="ECO:0007669"/>
    <property type="project" value="UniProtKB-KW"/>
</dbReference>
<keyword evidence="1" id="KW-0677">Repeat</keyword>
<keyword evidence="3" id="KW-0645">Protease</keyword>